<reference evidence="2" key="2">
    <citation type="submission" date="2015-01" db="EMBL/GenBank/DDBJ databases">
        <title>Evolutionary Origins and Diversification of the Mycorrhizal Mutualists.</title>
        <authorList>
            <consortium name="DOE Joint Genome Institute"/>
            <consortium name="Mycorrhizal Genomics Consortium"/>
            <person name="Kohler A."/>
            <person name="Kuo A."/>
            <person name="Nagy L.G."/>
            <person name="Floudas D."/>
            <person name="Copeland A."/>
            <person name="Barry K.W."/>
            <person name="Cichocki N."/>
            <person name="Veneault-Fourrey C."/>
            <person name="LaButti K."/>
            <person name="Lindquist E.A."/>
            <person name="Lipzen A."/>
            <person name="Lundell T."/>
            <person name="Morin E."/>
            <person name="Murat C."/>
            <person name="Riley R."/>
            <person name="Ohm R."/>
            <person name="Sun H."/>
            <person name="Tunlid A."/>
            <person name="Henrissat B."/>
            <person name="Grigoriev I.V."/>
            <person name="Hibbett D.S."/>
            <person name="Martin F."/>
        </authorList>
    </citation>
    <scope>NUCLEOTIDE SEQUENCE [LARGE SCALE GENOMIC DNA]</scope>
    <source>
        <strain evidence="2">LaAM-08-1</strain>
    </source>
</reference>
<keyword evidence="2" id="KW-1185">Reference proteome</keyword>
<dbReference type="Proteomes" id="UP000054477">
    <property type="component" value="Unassembled WGS sequence"/>
</dbReference>
<name>A0A0C9XNP4_9AGAR</name>
<gene>
    <name evidence="1" type="ORF">K443DRAFT_655166</name>
</gene>
<proteinExistence type="predicted"/>
<evidence type="ECO:0000313" key="2">
    <source>
        <dbReference type="Proteomes" id="UP000054477"/>
    </source>
</evidence>
<dbReference type="OrthoDB" id="3105350at2759"/>
<feature type="non-terminal residue" evidence="1">
    <location>
        <position position="1"/>
    </location>
</feature>
<dbReference type="AlphaFoldDB" id="A0A0C9XNP4"/>
<evidence type="ECO:0000313" key="1">
    <source>
        <dbReference type="EMBL" id="KIK03099.1"/>
    </source>
</evidence>
<reference evidence="1 2" key="1">
    <citation type="submission" date="2014-04" db="EMBL/GenBank/DDBJ databases">
        <authorList>
            <consortium name="DOE Joint Genome Institute"/>
            <person name="Kuo A."/>
            <person name="Kohler A."/>
            <person name="Nagy L.G."/>
            <person name="Floudas D."/>
            <person name="Copeland A."/>
            <person name="Barry K.W."/>
            <person name="Cichocki N."/>
            <person name="Veneault-Fourrey C."/>
            <person name="LaButti K."/>
            <person name="Lindquist E.A."/>
            <person name="Lipzen A."/>
            <person name="Lundell T."/>
            <person name="Morin E."/>
            <person name="Murat C."/>
            <person name="Sun H."/>
            <person name="Tunlid A."/>
            <person name="Henrissat B."/>
            <person name="Grigoriev I.V."/>
            <person name="Hibbett D.S."/>
            <person name="Martin F."/>
            <person name="Nordberg H.P."/>
            <person name="Cantor M.N."/>
            <person name="Hua S.X."/>
        </authorList>
    </citation>
    <scope>NUCLEOTIDE SEQUENCE [LARGE SCALE GENOMIC DNA]</scope>
    <source>
        <strain evidence="1 2">LaAM-08-1</strain>
    </source>
</reference>
<accession>A0A0C9XNP4</accession>
<sequence>MIYVSHRESLPPPPASNLSFIKPFPEVKPCEIILRYRRPQLFPSAPFFLTYRILYAKALYPYQFSHYALLLPTAQSSTLSITHTSRRSPFGDFTSGMCLLRCSYAYNRPIKGSRTHLRTFRKLFLASWSPLSCQAIILSHTSNLPVLLRTVLGHCASPAFARTVTT</sequence>
<protein>
    <submittedName>
        <fullName evidence="1">Uncharacterized protein</fullName>
    </submittedName>
</protein>
<dbReference type="EMBL" id="KN838584">
    <property type="protein sequence ID" value="KIK03099.1"/>
    <property type="molecule type" value="Genomic_DNA"/>
</dbReference>
<organism evidence="1 2">
    <name type="scientific">Laccaria amethystina LaAM-08-1</name>
    <dbReference type="NCBI Taxonomy" id="1095629"/>
    <lineage>
        <taxon>Eukaryota</taxon>
        <taxon>Fungi</taxon>
        <taxon>Dikarya</taxon>
        <taxon>Basidiomycota</taxon>
        <taxon>Agaricomycotina</taxon>
        <taxon>Agaricomycetes</taxon>
        <taxon>Agaricomycetidae</taxon>
        <taxon>Agaricales</taxon>
        <taxon>Agaricineae</taxon>
        <taxon>Hydnangiaceae</taxon>
        <taxon>Laccaria</taxon>
    </lineage>
</organism>
<dbReference type="HOGENOM" id="CLU_136553_0_0_1"/>